<protein>
    <submittedName>
        <fullName evidence="2">Uncharacterized protein</fullName>
    </submittedName>
</protein>
<organism evidence="2 3">
    <name type="scientific">Vitrella brassicaformis (strain CCMP3155)</name>
    <dbReference type="NCBI Taxonomy" id="1169540"/>
    <lineage>
        <taxon>Eukaryota</taxon>
        <taxon>Sar</taxon>
        <taxon>Alveolata</taxon>
        <taxon>Colpodellida</taxon>
        <taxon>Vitrellaceae</taxon>
        <taxon>Vitrella</taxon>
    </lineage>
</organism>
<dbReference type="Proteomes" id="UP000041254">
    <property type="component" value="Unassembled WGS sequence"/>
</dbReference>
<dbReference type="VEuPathDB" id="CryptoDB:Vbra_18675"/>
<gene>
    <name evidence="2" type="ORF">Vbra_18675</name>
</gene>
<evidence type="ECO:0000256" key="1">
    <source>
        <dbReference type="SAM" id="MobiDB-lite"/>
    </source>
</evidence>
<keyword evidence="3" id="KW-1185">Reference proteome</keyword>
<evidence type="ECO:0000313" key="3">
    <source>
        <dbReference type="Proteomes" id="UP000041254"/>
    </source>
</evidence>
<feature type="compositionally biased region" description="Low complexity" evidence="1">
    <location>
        <begin position="200"/>
        <end position="209"/>
    </location>
</feature>
<evidence type="ECO:0000313" key="2">
    <source>
        <dbReference type="EMBL" id="CEM33871.1"/>
    </source>
</evidence>
<proteinExistence type="predicted"/>
<name>A0A0G4GT50_VITBC</name>
<reference evidence="2 3" key="1">
    <citation type="submission" date="2014-11" db="EMBL/GenBank/DDBJ databases">
        <authorList>
            <person name="Zhu J."/>
            <person name="Qi W."/>
            <person name="Song R."/>
        </authorList>
    </citation>
    <scope>NUCLEOTIDE SEQUENCE [LARGE SCALE GENOMIC DNA]</scope>
</reference>
<dbReference type="EMBL" id="CDMY01000798">
    <property type="protein sequence ID" value="CEM33871.1"/>
    <property type="molecule type" value="Genomic_DNA"/>
</dbReference>
<dbReference type="AlphaFoldDB" id="A0A0G4GT50"/>
<accession>A0A0G4GT50</accession>
<sequence length="219" mass="24399">MASAARKPTELEPSLRDFLLLRENLHDLISLPTSYGDVLRRVLDEIEEALPHVHKVFKASDIKANVFFSKLLIFTIQRPSEAFLEIDKLAGLDERLSLPATVPATPQTMSPMSPASVDTVEMDAVGRILLRFESKMINSRRHIGGWGQQPYFSREELSCLSGVLLQYVLKFAVVSTDSDEELRRKKSLLTKQLSPPPTDSTPSMSSAPSLEETDGRAAF</sequence>
<feature type="region of interest" description="Disordered" evidence="1">
    <location>
        <begin position="185"/>
        <end position="219"/>
    </location>
</feature>
<dbReference type="InParanoid" id="A0A0G4GT50"/>